<proteinExistence type="predicted"/>
<name>A0A444S957_VERDA</name>
<dbReference type="Pfam" id="PF25788">
    <property type="entry name" value="Ig_Rha78A_N"/>
    <property type="match status" value="1"/>
</dbReference>
<protein>
    <submittedName>
        <fullName evidence="1">Uncharacterized protein</fullName>
    </submittedName>
</protein>
<dbReference type="EMBL" id="RSDZ01000010">
    <property type="protein sequence ID" value="RXG49926.1"/>
    <property type="molecule type" value="Genomic_DNA"/>
</dbReference>
<evidence type="ECO:0000313" key="2">
    <source>
        <dbReference type="Proteomes" id="UP000288725"/>
    </source>
</evidence>
<gene>
    <name evidence="1" type="ORF">VDGE_00620</name>
</gene>
<comment type="caution">
    <text evidence="1">The sequence shown here is derived from an EMBL/GenBank/DDBJ whole genome shotgun (WGS) entry which is preliminary data.</text>
</comment>
<dbReference type="Proteomes" id="UP000288725">
    <property type="component" value="Chromosome 2"/>
</dbReference>
<reference evidence="1 2" key="1">
    <citation type="submission" date="2018-12" db="EMBL/GenBank/DDBJ databases">
        <title>Genome of Verticillium dahliae isolate Getta Getta.</title>
        <authorList>
            <person name="Gardiner D.M."/>
        </authorList>
    </citation>
    <scope>NUCLEOTIDE SEQUENCE [LARGE SCALE GENOMIC DNA]</scope>
    <source>
        <strain evidence="1 2">Getta Getta</strain>
    </source>
</reference>
<sequence>MRGGSEPKRFAVGPSDSVYVPWPDDPLGEAEGAQVCVRARGADSETPWSDRVHVETGANRQGAKSNHFIIASGQAHSMLQHKIQLQAAVSPTMPYVFPRDVSGGD</sequence>
<accession>A0A444S957</accession>
<dbReference type="AlphaFoldDB" id="A0A444S957"/>
<evidence type="ECO:0000313" key="1">
    <source>
        <dbReference type="EMBL" id="RXG49926.1"/>
    </source>
</evidence>
<organism evidence="1 2">
    <name type="scientific">Verticillium dahliae</name>
    <name type="common">Verticillium wilt</name>
    <dbReference type="NCBI Taxonomy" id="27337"/>
    <lineage>
        <taxon>Eukaryota</taxon>
        <taxon>Fungi</taxon>
        <taxon>Dikarya</taxon>
        <taxon>Ascomycota</taxon>
        <taxon>Pezizomycotina</taxon>
        <taxon>Sordariomycetes</taxon>
        <taxon>Hypocreomycetidae</taxon>
        <taxon>Glomerellales</taxon>
        <taxon>Plectosphaerellaceae</taxon>
        <taxon>Verticillium</taxon>
    </lineage>
</organism>